<feature type="transmembrane region" description="Helical" evidence="14">
    <location>
        <begin position="34"/>
        <end position="53"/>
    </location>
</feature>
<evidence type="ECO:0000256" key="10">
    <source>
        <dbReference type="ARBA" id="ARBA00023004"/>
    </source>
</evidence>
<feature type="compositionally biased region" description="Basic residues" evidence="13">
    <location>
        <begin position="20"/>
        <end position="31"/>
    </location>
</feature>
<accession>A0A853EU51</accession>
<evidence type="ECO:0000256" key="4">
    <source>
        <dbReference type="ARBA" id="ARBA00022692"/>
    </source>
</evidence>
<dbReference type="SUPFAM" id="SSF63380">
    <property type="entry name" value="Riboflavin synthase domain-like"/>
    <property type="match status" value="1"/>
</dbReference>
<dbReference type="Pfam" id="PF01794">
    <property type="entry name" value="Ferric_reduct"/>
    <property type="match status" value="1"/>
</dbReference>
<keyword evidence="12 14" id="KW-0472">Membrane</keyword>
<sequence length="465" mass="49811">MSILTERSAGQVSSDVAPSVRRRTRRQSPHRGHLAVRGVTVAGVLAVLVFWWVGTPPAVGATPGGALTSTGELAGLVAAYLVCLQLLLVGRVPWFERAVGMDRLVAWHRSLGTTVLLLVLTHVALMVVGGAMLDQQALWPEVLSLLATQPEMLSALVGTAIFLVVGMSSARLARQRLSYEVWFVLHLSVYVGIYLTFGHQVAAGTHFVGSPVARAVWTAMYVATAAALVTWRVVLPLLAHRSMMLTVDQVVPEGSGMVSVWLRGRHVDRLAARGGQFVLVRFLARGHLWTAHPYSLSMVPTDEHLRITVAALGDHSTSTAAMRPGTRVVVEGPFGLFTADQALSDRTLLVAGGAGIGPVRALAEDLVLRGHDVVVLHRSHTPEGLALSRELGGAQGLRYVPLPGRRRELGHDPLSPAVLQQIVPDIAHRDVFVCGPEGLVSTVVRSARALGVPRASIHHEELSLS</sequence>
<evidence type="ECO:0000256" key="8">
    <source>
        <dbReference type="ARBA" id="ARBA00022989"/>
    </source>
</evidence>
<feature type="transmembrane region" description="Helical" evidence="14">
    <location>
        <begin position="215"/>
        <end position="235"/>
    </location>
</feature>
<keyword evidence="8 14" id="KW-1133">Transmembrane helix</keyword>
<evidence type="ECO:0000256" key="6">
    <source>
        <dbReference type="ARBA" id="ARBA00022723"/>
    </source>
</evidence>
<evidence type="ECO:0000313" key="16">
    <source>
        <dbReference type="EMBL" id="NYS92903.1"/>
    </source>
</evidence>
<dbReference type="InterPro" id="IPR013130">
    <property type="entry name" value="Fe3_Rdtase_TM_dom"/>
</dbReference>
<evidence type="ECO:0000256" key="2">
    <source>
        <dbReference type="ARBA" id="ARBA00004141"/>
    </source>
</evidence>
<evidence type="ECO:0000256" key="3">
    <source>
        <dbReference type="ARBA" id="ARBA00022630"/>
    </source>
</evidence>
<feature type="region of interest" description="Disordered" evidence="13">
    <location>
        <begin position="1"/>
        <end position="31"/>
    </location>
</feature>
<dbReference type="PANTHER" id="PTHR47354">
    <property type="entry name" value="NADH OXIDOREDUCTASE HCR"/>
    <property type="match status" value="1"/>
</dbReference>
<proteinExistence type="predicted"/>
<dbReference type="InterPro" id="IPR017927">
    <property type="entry name" value="FAD-bd_FR_type"/>
</dbReference>
<dbReference type="GO" id="GO:0016020">
    <property type="term" value="C:membrane"/>
    <property type="evidence" value="ECO:0007669"/>
    <property type="project" value="UniProtKB-SubCell"/>
</dbReference>
<dbReference type="GO" id="GO:0046872">
    <property type="term" value="F:metal ion binding"/>
    <property type="evidence" value="ECO:0007669"/>
    <property type="project" value="UniProtKB-KW"/>
</dbReference>
<evidence type="ECO:0000259" key="15">
    <source>
        <dbReference type="PROSITE" id="PS51384"/>
    </source>
</evidence>
<dbReference type="PROSITE" id="PS51384">
    <property type="entry name" value="FAD_FR"/>
    <property type="match status" value="1"/>
</dbReference>
<organism evidence="16 17">
    <name type="scientific">Sanguibacter inulinus</name>
    <dbReference type="NCBI Taxonomy" id="60922"/>
    <lineage>
        <taxon>Bacteria</taxon>
        <taxon>Bacillati</taxon>
        <taxon>Actinomycetota</taxon>
        <taxon>Actinomycetes</taxon>
        <taxon>Micrococcales</taxon>
        <taxon>Sanguibacteraceae</taxon>
        <taxon>Sanguibacter</taxon>
    </lineage>
</organism>
<feature type="transmembrane region" description="Helical" evidence="14">
    <location>
        <begin position="182"/>
        <end position="203"/>
    </location>
</feature>
<evidence type="ECO:0000256" key="14">
    <source>
        <dbReference type="SAM" id="Phobius"/>
    </source>
</evidence>
<dbReference type="InterPro" id="IPR050415">
    <property type="entry name" value="MRET"/>
</dbReference>
<dbReference type="InterPro" id="IPR039261">
    <property type="entry name" value="FNR_nucleotide-bd"/>
</dbReference>
<feature type="domain" description="FAD-binding FR-type" evidence="15">
    <location>
        <begin position="240"/>
        <end position="340"/>
    </location>
</feature>
<evidence type="ECO:0000256" key="5">
    <source>
        <dbReference type="ARBA" id="ARBA00022714"/>
    </source>
</evidence>
<feature type="transmembrane region" description="Helical" evidence="14">
    <location>
        <begin position="73"/>
        <end position="90"/>
    </location>
</feature>
<evidence type="ECO:0000256" key="1">
    <source>
        <dbReference type="ARBA" id="ARBA00001974"/>
    </source>
</evidence>
<dbReference type="PRINTS" id="PR00410">
    <property type="entry name" value="PHEHYDRXLASE"/>
</dbReference>
<keyword evidence="6" id="KW-0479">Metal-binding</keyword>
<keyword evidence="7" id="KW-0274">FAD</keyword>
<evidence type="ECO:0000256" key="13">
    <source>
        <dbReference type="SAM" id="MobiDB-lite"/>
    </source>
</evidence>
<dbReference type="GO" id="GO:0051537">
    <property type="term" value="F:2 iron, 2 sulfur cluster binding"/>
    <property type="evidence" value="ECO:0007669"/>
    <property type="project" value="UniProtKB-KW"/>
</dbReference>
<reference evidence="16 17" key="1">
    <citation type="submission" date="2020-07" db="EMBL/GenBank/DDBJ databases">
        <title>MOT database genomes.</title>
        <authorList>
            <person name="Joseph S."/>
            <person name="Aduse-Opoku J."/>
            <person name="Hashim A."/>
            <person name="Wade W."/>
            <person name="Curtis M."/>
        </authorList>
    </citation>
    <scope>NUCLEOTIDE SEQUENCE [LARGE SCALE GENOMIC DNA]</scope>
    <source>
        <strain evidence="16 17">DSM 100099</strain>
    </source>
</reference>
<evidence type="ECO:0000313" key="17">
    <source>
        <dbReference type="Proteomes" id="UP000561011"/>
    </source>
</evidence>
<keyword evidence="5" id="KW-0001">2Fe-2S</keyword>
<dbReference type="Proteomes" id="UP000561011">
    <property type="component" value="Unassembled WGS sequence"/>
</dbReference>
<dbReference type="PANTHER" id="PTHR47354:SF8">
    <property type="entry name" value="1,2-PHENYLACETYL-COA EPOXIDASE, SUBUNIT E"/>
    <property type="match status" value="1"/>
</dbReference>
<feature type="transmembrane region" description="Helical" evidence="14">
    <location>
        <begin position="152"/>
        <end position="170"/>
    </location>
</feature>
<dbReference type="GO" id="GO:0016491">
    <property type="term" value="F:oxidoreductase activity"/>
    <property type="evidence" value="ECO:0007669"/>
    <property type="project" value="UniProtKB-KW"/>
</dbReference>
<dbReference type="EMBL" id="JACBYE010000008">
    <property type="protein sequence ID" value="NYS92903.1"/>
    <property type="molecule type" value="Genomic_DNA"/>
</dbReference>
<evidence type="ECO:0000256" key="7">
    <source>
        <dbReference type="ARBA" id="ARBA00022827"/>
    </source>
</evidence>
<keyword evidence="11" id="KW-0411">Iron-sulfur</keyword>
<keyword evidence="10" id="KW-0408">Iron</keyword>
<comment type="caution">
    <text evidence="16">The sequence shown here is derived from an EMBL/GenBank/DDBJ whole genome shotgun (WGS) entry which is preliminary data.</text>
</comment>
<gene>
    <name evidence="16" type="ORF">HZZ10_05090</name>
</gene>
<dbReference type="RefSeq" id="WP_179912681.1">
    <property type="nucleotide sequence ID" value="NZ_JACBYE010000008.1"/>
</dbReference>
<protein>
    <submittedName>
        <fullName evidence="16">Ferric reductase-like transmembrane domain-containing protein</fullName>
    </submittedName>
</protein>
<keyword evidence="9" id="KW-0560">Oxidoreductase</keyword>
<keyword evidence="4 14" id="KW-0812">Transmembrane</keyword>
<dbReference type="AlphaFoldDB" id="A0A853EU51"/>
<feature type="transmembrane region" description="Helical" evidence="14">
    <location>
        <begin position="111"/>
        <end position="132"/>
    </location>
</feature>
<dbReference type="Gene3D" id="3.40.50.80">
    <property type="entry name" value="Nucleotide-binding domain of ferredoxin-NADP reductase (FNR) module"/>
    <property type="match status" value="1"/>
</dbReference>
<name>A0A853EU51_9MICO</name>
<keyword evidence="17" id="KW-1185">Reference proteome</keyword>
<evidence type="ECO:0000256" key="11">
    <source>
        <dbReference type="ARBA" id="ARBA00023014"/>
    </source>
</evidence>
<comment type="subcellular location">
    <subcellularLocation>
        <location evidence="2">Membrane</location>
        <topology evidence="2">Multi-pass membrane protein</topology>
    </subcellularLocation>
</comment>
<dbReference type="InterPro" id="IPR017938">
    <property type="entry name" value="Riboflavin_synthase-like_b-brl"/>
</dbReference>
<comment type="cofactor">
    <cofactor evidence="1">
        <name>FAD</name>
        <dbReference type="ChEBI" id="CHEBI:57692"/>
    </cofactor>
</comment>
<evidence type="ECO:0000256" key="9">
    <source>
        <dbReference type="ARBA" id="ARBA00023002"/>
    </source>
</evidence>
<keyword evidence="3" id="KW-0285">Flavoprotein</keyword>
<evidence type="ECO:0000256" key="12">
    <source>
        <dbReference type="ARBA" id="ARBA00023136"/>
    </source>
</evidence>
<dbReference type="SUPFAM" id="SSF52343">
    <property type="entry name" value="Ferredoxin reductase-like, C-terminal NADP-linked domain"/>
    <property type="match status" value="1"/>
</dbReference>
<dbReference type="Gene3D" id="2.40.30.10">
    <property type="entry name" value="Translation factors"/>
    <property type="match status" value="1"/>
</dbReference>
<dbReference type="GO" id="GO:0050660">
    <property type="term" value="F:flavin adenine dinucleotide binding"/>
    <property type="evidence" value="ECO:0007669"/>
    <property type="project" value="TreeGrafter"/>
</dbReference>